<dbReference type="EMBL" id="CP095073">
    <property type="protein sequence ID" value="UOQ44294.1"/>
    <property type="molecule type" value="Genomic_DNA"/>
</dbReference>
<accession>A0ABY4EKX8</accession>
<organism evidence="1 2">
    <name type="scientific">Halobacillus salinarum</name>
    <dbReference type="NCBI Taxonomy" id="2932257"/>
    <lineage>
        <taxon>Bacteria</taxon>
        <taxon>Bacillati</taxon>
        <taxon>Bacillota</taxon>
        <taxon>Bacilli</taxon>
        <taxon>Bacillales</taxon>
        <taxon>Bacillaceae</taxon>
        <taxon>Halobacillus</taxon>
    </lineage>
</organism>
<dbReference type="RefSeq" id="WP_244710132.1">
    <property type="nucleotide sequence ID" value="NZ_CP095073.1"/>
</dbReference>
<evidence type="ECO:0000313" key="2">
    <source>
        <dbReference type="Proteomes" id="UP000831787"/>
    </source>
</evidence>
<gene>
    <name evidence="1" type="ORF">MUN89_20995</name>
</gene>
<reference evidence="1 2" key="1">
    <citation type="submission" date="2022-04" db="EMBL/GenBank/DDBJ databases">
        <title>Halobacillus sp. isolated from saltern.</title>
        <authorList>
            <person name="Won M."/>
            <person name="Lee C.-M."/>
            <person name="Woen H.-Y."/>
            <person name="Kwon S.-W."/>
        </authorList>
    </citation>
    <scope>NUCLEOTIDE SEQUENCE [LARGE SCALE GENOMIC DNA]</scope>
    <source>
        <strain evidence="1 2">SSBR10-3</strain>
    </source>
</reference>
<dbReference type="Gene3D" id="3.50.50.60">
    <property type="entry name" value="FAD/NAD(P)-binding domain"/>
    <property type="match status" value="1"/>
</dbReference>
<dbReference type="Proteomes" id="UP000831787">
    <property type="component" value="Chromosome"/>
</dbReference>
<sequence length="96" mass="10540">MFNQHSLDTMESVGVSECWRQGTVNGISRADDLWQVTTSDGQSVQGERVVLAMGVNQKPRYPDWASKFESTELLSHVFEMGESLPHEGEVVVVGGG</sequence>
<proteinExistence type="predicted"/>
<name>A0ABY4EKX8_9BACI</name>
<evidence type="ECO:0000313" key="1">
    <source>
        <dbReference type="EMBL" id="UOQ44294.1"/>
    </source>
</evidence>
<dbReference type="SUPFAM" id="SSF51905">
    <property type="entry name" value="FAD/NAD(P)-binding domain"/>
    <property type="match status" value="1"/>
</dbReference>
<keyword evidence="2" id="KW-1185">Reference proteome</keyword>
<protein>
    <submittedName>
        <fullName evidence="1">NAD(P)-binding domain-containing protein</fullName>
    </submittedName>
</protein>
<dbReference type="InterPro" id="IPR036188">
    <property type="entry name" value="FAD/NAD-bd_sf"/>
</dbReference>